<comment type="caution">
    <text evidence="3">The sequence shown here is derived from an EMBL/GenBank/DDBJ whole genome shotgun (WGS) entry which is preliminary data.</text>
</comment>
<dbReference type="InterPro" id="IPR003545">
    <property type="entry name" value="Telomerase_RT"/>
</dbReference>
<dbReference type="GO" id="GO:0046872">
    <property type="term" value="F:metal ion binding"/>
    <property type="evidence" value="ECO:0007669"/>
    <property type="project" value="UniProtKB-KW"/>
</dbReference>
<reference evidence="3 4" key="1">
    <citation type="journal article" date="2018" name="Microb. Genom.">
        <title>Expanding an expanded genome: long-read sequencing of Trypanosoma cruzi.</title>
        <authorList>
            <person name="Berna L."/>
            <person name="Rodriguez M."/>
            <person name="Chiribao M.L."/>
            <person name="Parodi-Talice A."/>
            <person name="Pita S."/>
            <person name="Rijo G."/>
            <person name="Alvarez-Valin F."/>
            <person name="Robello C."/>
        </authorList>
    </citation>
    <scope>NUCLEOTIDE SEQUENCE [LARGE SCALE GENOMIC DNA]</scope>
    <source>
        <strain evidence="3 4">TCC</strain>
    </source>
</reference>
<gene>
    <name evidence="3" type="ORF">C3747_315g2</name>
</gene>
<dbReference type="VEuPathDB" id="TriTrypDB:TcCL_NonESM01758"/>
<dbReference type="InterPro" id="IPR000477">
    <property type="entry name" value="RT_dom"/>
</dbReference>
<dbReference type="GO" id="GO:0000781">
    <property type="term" value="C:chromosome, telomeric region"/>
    <property type="evidence" value="ECO:0007669"/>
    <property type="project" value="UniProtKB-SubCell"/>
</dbReference>
<dbReference type="Proteomes" id="UP000246078">
    <property type="component" value="Unassembled WGS sequence"/>
</dbReference>
<dbReference type="VEuPathDB" id="TriTrypDB:Tc_MARK_7129"/>
<dbReference type="PROSITE" id="PS50878">
    <property type="entry name" value="RT_POL"/>
    <property type="match status" value="1"/>
</dbReference>
<keyword evidence="1" id="KW-0808">Transferase</keyword>
<keyword evidence="1" id="KW-0539">Nucleus</keyword>
<dbReference type="EC" id="2.7.7.49" evidence="1"/>
<proteinExistence type="inferred from homology"/>
<dbReference type="EMBL" id="PRFC01000315">
    <property type="protein sequence ID" value="PWU92637.1"/>
    <property type="molecule type" value="Genomic_DNA"/>
</dbReference>
<dbReference type="VEuPathDB" id="TriTrypDB:TcCLB.509745.60"/>
<feature type="domain" description="Reverse transcriptase" evidence="2">
    <location>
        <begin position="1"/>
        <end position="214"/>
    </location>
</feature>
<dbReference type="GO" id="GO:0070034">
    <property type="term" value="F:telomerase RNA binding"/>
    <property type="evidence" value="ECO:0007669"/>
    <property type="project" value="TreeGrafter"/>
</dbReference>
<dbReference type="PANTHER" id="PTHR12066:SF0">
    <property type="entry name" value="TELOMERASE REVERSE TRANSCRIPTASE"/>
    <property type="match status" value="1"/>
</dbReference>
<dbReference type="GO" id="GO:0007004">
    <property type="term" value="P:telomere maintenance via telomerase"/>
    <property type="evidence" value="ECO:0007669"/>
    <property type="project" value="TreeGrafter"/>
</dbReference>
<accession>A0A2V2V802</accession>
<organism evidence="3 4">
    <name type="scientific">Trypanosoma cruzi</name>
    <dbReference type="NCBI Taxonomy" id="5693"/>
    <lineage>
        <taxon>Eukaryota</taxon>
        <taxon>Discoba</taxon>
        <taxon>Euglenozoa</taxon>
        <taxon>Kinetoplastea</taxon>
        <taxon>Metakinetoplastina</taxon>
        <taxon>Trypanosomatida</taxon>
        <taxon>Trypanosomatidae</taxon>
        <taxon>Trypanosoma</taxon>
        <taxon>Schizotrypanum</taxon>
    </lineage>
</organism>
<dbReference type="VEuPathDB" id="TriTrypDB:TcG_03207"/>
<evidence type="ECO:0000256" key="1">
    <source>
        <dbReference type="RuleBase" id="RU365061"/>
    </source>
</evidence>
<keyword evidence="1" id="KW-0460">Magnesium</keyword>
<comment type="function">
    <text evidence="1">Telomerase is a ribonucleoprotein enzyme essential for the replication of chromosome termini in most eukaryotes. It elongates telomeres. It is a reverse transcriptase that adds simple sequence repeats to chromosome ends by copying a template sequence within the RNA component of the enzyme.</text>
</comment>
<keyword evidence="1" id="KW-0548">Nucleotidyltransferase</keyword>
<sequence>MVRGDAARCYDCLPQEAVMNTVRRLLPHEFYHTLSFTAVAPLTDGRGTATVEGVGVQGWKTAEEDAPSVGVLLHRRVKLQTVSGKCVQNGTLPGIPKGWIMYEEPIPPSESVMRGDEMRTVLGQHLQKHLVVIEGIYSQGVGITQGSAVAMLLCDILLETVDHSLSNILSQHEGRRCFYDEWMMSWWLRSLLWRLLDVMRRCAMDGLRWDFLPR</sequence>
<evidence type="ECO:0000313" key="4">
    <source>
        <dbReference type="Proteomes" id="UP000246078"/>
    </source>
</evidence>
<dbReference type="VEuPathDB" id="TriTrypDB:BCY84_04253"/>
<dbReference type="VEuPathDB" id="TriTrypDB:ECC02_008596"/>
<dbReference type="GO" id="GO:0003720">
    <property type="term" value="F:telomerase activity"/>
    <property type="evidence" value="ECO:0007669"/>
    <property type="project" value="InterPro"/>
</dbReference>
<comment type="similarity">
    <text evidence="1">Belongs to the reverse transcriptase family. Telomerase subfamily.</text>
</comment>
<dbReference type="GO" id="GO:0000333">
    <property type="term" value="C:telomerase catalytic core complex"/>
    <property type="evidence" value="ECO:0007669"/>
    <property type="project" value="TreeGrafter"/>
</dbReference>
<keyword evidence="1 3" id="KW-0695">RNA-directed DNA polymerase</keyword>
<comment type="subcellular location">
    <subcellularLocation>
        <location evidence="1">Nucleus</location>
    </subcellularLocation>
    <subcellularLocation>
        <location evidence="1">Chromosome</location>
        <location evidence="1">Telomere</location>
    </subcellularLocation>
</comment>
<dbReference type="VEuPathDB" id="TriTrypDB:TCDM_02258"/>
<name>A0A2V2V802_TRYCR</name>
<keyword evidence="1" id="KW-0479">Metal-binding</keyword>
<evidence type="ECO:0000259" key="2">
    <source>
        <dbReference type="PROSITE" id="PS50878"/>
    </source>
</evidence>
<dbReference type="VEuPathDB" id="TriTrypDB:C4B63_40g39"/>
<dbReference type="GO" id="GO:0042162">
    <property type="term" value="F:telomeric DNA binding"/>
    <property type="evidence" value="ECO:0007669"/>
    <property type="project" value="TreeGrafter"/>
</dbReference>
<dbReference type="VEuPathDB" id="TriTrypDB:C3747_315g2"/>
<keyword evidence="1" id="KW-0158">Chromosome</keyword>
<keyword evidence="1" id="KW-0779">Telomere</keyword>
<dbReference type="VEuPathDB" id="TriTrypDB:TcBrA4_0025290"/>
<evidence type="ECO:0000313" key="3">
    <source>
        <dbReference type="EMBL" id="PWU92637.1"/>
    </source>
</evidence>
<dbReference type="PANTHER" id="PTHR12066">
    <property type="entry name" value="TELOMERASE REVERSE TRANSCRIPTASE"/>
    <property type="match status" value="1"/>
</dbReference>
<dbReference type="VEuPathDB" id="TriTrypDB:TcCLB.510719.200"/>
<protein>
    <recommendedName>
        <fullName evidence="1">Telomerase reverse transcriptase</fullName>
        <ecNumber evidence="1">2.7.7.49</ecNumber>
    </recommendedName>
    <alternativeName>
        <fullName evidence="1">Telomerase catalytic subunit</fullName>
    </alternativeName>
</protein>
<dbReference type="AlphaFoldDB" id="A0A2V2V802"/>
<comment type="catalytic activity">
    <reaction evidence="1">
        <text>DNA(n) + a 2'-deoxyribonucleoside 5'-triphosphate = DNA(n+1) + diphosphate</text>
        <dbReference type="Rhea" id="RHEA:22508"/>
        <dbReference type="Rhea" id="RHEA-COMP:17339"/>
        <dbReference type="Rhea" id="RHEA-COMP:17340"/>
        <dbReference type="ChEBI" id="CHEBI:33019"/>
        <dbReference type="ChEBI" id="CHEBI:61560"/>
        <dbReference type="ChEBI" id="CHEBI:173112"/>
        <dbReference type="EC" id="2.7.7.49"/>
    </reaction>
</comment>